<protein>
    <recommendedName>
        <fullName evidence="2">arginine--tRNA ligase</fullName>
        <ecNumber evidence="2">6.1.1.19</ecNumber>
    </recommendedName>
    <alternativeName>
        <fullName evidence="8">Arginyl-tRNA synthetase</fullName>
    </alternativeName>
</protein>
<keyword evidence="13" id="KW-1185">Reference proteome</keyword>
<dbReference type="NCBIfam" id="TIGR00456">
    <property type="entry name" value="argS"/>
    <property type="match status" value="1"/>
</dbReference>
<dbReference type="GO" id="GO:0006420">
    <property type="term" value="P:arginyl-tRNA aminoacylation"/>
    <property type="evidence" value="ECO:0007669"/>
    <property type="project" value="InterPro"/>
</dbReference>
<dbReference type="FunFam" id="3.40.50.620:FF:000116">
    <property type="entry name" value="Arginine--tRNA ligase"/>
    <property type="match status" value="1"/>
</dbReference>
<dbReference type="GO" id="GO:0005524">
    <property type="term" value="F:ATP binding"/>
    <property type="evidence" value="ECO:0007669"/>
    <property type="project" value="UniProtKB-KW"/>
</dbReference>
<proteinExistence type="inferred from homology"/>
<keyword evidence="6 10" id="KW-0648">Protein biosynthesis</keyword>
<sequence>MDQIGVNTMQSVQNLIKSSIKTRVQIAFPNLPQNSFEIQLETISNKLNFEYKTPTAIRIYNQFKKQNVFGDLKSEVEVAQKLASTEVQDNIIQKVELIDKGFLTIQLNDQFIEDQLNVLLNNGLKFPLKKKQKVVVDFSSPNIAKEMHVGHLRSTILGESICRILEFQGQEVVRVNHIGDWGTQFGMLINHLLEEYPDYQTNKPALKELEDLYKAAKKKFDCNEEFKVKSQQYVVKLQALDPVCVDAWKMICELSRQEYNKIYQRLNVKITEFGESYYNSILPEIVKECEDKGIVELDQGAKIIRVKGEKVPLMIVKKDGGYNYDTTDMAAAKTRILDWKCDRLLYLTDVGQYNHFKLIFEGAKLMGWHNPLETQMEHMGFGLVLGPDSKRFRSRTGEAVKFIDLLDEAKERALRQIQQRFQQNQQGKEFTTGTALSPEEFDFTAERIGIAAIKYYELKQNRISDYIFDYDKMLDPKGNTAVYLMYSYVRIVSILRKSGIKDFELFKRNNKFKITHQHERHLAAQLLRFIDVIQSVTDQLAINWLCDYIVEYLNLLLEQFCSLLLMYKNC</sequence>
<dbReference type="GO" id="GO:0004814">
    <property type="term" value="F:arginine-tRNA ligase activity"/>
    <property type="evidence" value="ECO:0007669"/>
    <property type="project" value="UniProtKB-EC"/>
</dbReference>
<dbReference type="PANTHER" id="PTHR11956">
    <property type="entry name" value="ARGINYL-TRNA SYNTHETASE"/>
    <property type="match status" value="1"/>
</dbReference>
<keyword evidence="7 10" id="KW-0030">Aminoacyl-tRNA synthetase</keyword>
<gene>
    <name evidence="12" type="ORF">PSON_ATCC_30995.1.T0830064</name>
</gene>
<name>A0A8S1PPA9_9CILI</name>
<evidence type="ECO:0000256" key="1">
    <source>
        <dbReference type="ARBA" id="ARBA00005594"/>
    </source>
</evidence>
<dbReference type="InterPro" id="IPR008909">
    <property type="entry name" value="DALR_anticod-bd"/>
</dbReference>
<dbReference type="AlphaFoldDB" id="A0A8S1PPA9"/>
<dbReference type="PANTHER" id="PTHR11956:SF5">
    <property type="entry name" value="ARGININE--TRNA LIGASE, CYTOPLASMIC"/>
    <property type="match status" value="1"/>
</dbReference>
<dbReference type="OrthoDB" id="68056at2759"/>
<dbReference type="InterPro" id="IPR035684">
    <property type="entry name" value="ArgRS_core"/>
</dbReference>
<dbReference type="InterPro" id="IPR005148">
    <property type="entry name" value="Arg-tRNA-synth_N"/>
</dbReference>
<accession>A0A8S1PPA9</accession>
<dbReference type="SMART" id="SM00836">
    <property type="entry name" value="DALR_1"/>
    <property type="match status" value="1"/>
</dbReference>
<dbReference type="GO" id="GO:0005737">
    <property type="term" value="C:cytoplasm"/>
    <property type="evidence" value="ECO:0007669"/>
    <property type="project" value="InterPro"/>
</dbReference>
<comment type="similarity">
    <text evidence="1 10">Belongs to the class-I aminoacyl-tRNA synthetase family.</text>
</comment>
<feature type="domain" description="DALR anticodon binding" evidence="11">
    <location>
        <begin position="484"/>
        <end position="569"/>
    </location>
</feature>
<evidence type="ECO:0000313" key="13">
    <source>
        <dbReference type="Proteomes" id="UP000692954"/>
    </source>
</evidence>
<evidence type="ECO:0000256" key="4">
    <source>
        <dbReference type="ARBA" id="ARBA00022741"/>
    </source>
</evidence>
<keyword evidence="4 10" id="KW-0547">Nucleotide-binding</keyword>
<organism evidence="12 13">
    <name type="scientific">Paramecium sonneborni</name>
    <dbReference type="NCBI Taxonomy" id="65129"/>
    <lineage>
        <taxon>Eukaryota</taxon>
        <taxon>Sar</taxon>
        <taxon>Alveolata</taxon>
        <taxon>Ciliophora</taxon>
        <taxon>Intramacronucleata</taxon>
        <taxon>Oligohymenophorea</taxon>
        <taxon>Peniculida</taxon>
        <taxon>Parameciidae</taxon>
        <taxon>Paramecium</taxon>
    </lineage>
</organism>
<evidence type="ECO:0000256" key="6">
    <source>
        <dbReference type="ARBA" id="ARBA00022917"/>
    </source>
</evidence>
<dbReference type="Pfam" id="PF05746">
    <property type="entry name" value="DALR_1"/>
    <property type="match status" value="1"/>
</dbReference>
<evidence type="ECO:0000256" key="10">
    <source>
        <dbReference type="RuleBase" id="RU363038"/>
    </source>
</evidence>
<reference evidence="12" key="1">
    <citation type="submission" date="2021-01" db="EMBL/GenBank/DDBJ databases">
        <authorList>
            <consortium name="Genoscope - CEA"/>
            <person name="William W."/>
        </authorList>
    </citation>
    <scope>NUCLEOTIDE SEQUENCE</scope>
</reference>
<evidence type="ECO:0000256" key="8">
    <source>
        <dbReference type="ARBA" id="ARBA00033033"/>
    </source>
</evidence>
<dbReference type="EMBL" id="CAJJDN010000083">
    <property type="protein sequence ID" value="CAD8104876.1"/>
    <property type="molecule type" value="Genomic_DNA"/>
</dbReference>
<evidence type="ECO:0000256" key="5">
    <source>
        <dbReference type="ARBA" id="ARBA00022840"/>
    </source>
</evidence>
<dbReference type="EC" id="6.1.1.19" evidence="2"/>
<dbReference type="Pfam" id="PF03485">
    <property type="entry name" value="Arg_tRNA_synt_N"/>
    <property type="match status" value="1"/>
</dbReference>
<keyword evidence="5 10" id="KW-0067">ATP-binding</keyword>
<comment type="catalytic activity">
    <reaction evidence="9">
        <text>tRNA(Arg) + L-arginine + ATP = L-arginyl-tRNA(Arg) + AMP + diphosphate</text>
        <dbReference type="Rhea" id="RHEA:20301"/>
        <dbReference type="Rhea" id="RHEA-COMP:9658"/>
        <dbReference type="Rhea" id="RHEA-COMP:9673"/>
        <dbReference type="ChEBI" id="CHEBI:30616"/>
        <dbReference type="ChEBI" id="CHEBI:32682"/>
        <dbReference type="ChEBI" id="CHEBI:33019"/>
        <dbReference type="ChEBI" id="CHEBI:78442"/>
        <dbReference type="ChEBI" id="CHEBI:78513"/>
        <dbReference type="ChEBI" id="CHEBI:456215"/>
        <dbReference type="EC" id="6.1.1.19"/>
    </reaction>
</comment>
<evidence type="ECO:0000256" key="7">
    <source>
        <dbReference type="ARBA" id="ARBA00023146"/>
    </source>
</evidence>
<dbReference type="InterPro" id="IPR001412">
    <property type="entry name" value="aa-tRNA-synth_I_CS"/>
</dbReference>
<dbReference type="Proteomes" id="UP000692954">
    <property type="component" value="Unassembled WGS sequence"/>
</dbReference>
<dbReference type="Pfam" id="PF00750">
    <property type="entry name" value="tRNA-synt_1d"/>
    <property type="match status" value="1"/>
</dbReference>
<comment type="caution">
    <text evidence="12">The sequence shown here is derived from an EMBL/GenBank/DDBJ whole genome shotgun (WGS) entry which is preliminary data.</text>
</comment>
<evidence type="ECO:0000256" key="9">
    <source>
        <dbReference type="ARBA" id="ARBA00049339"/>
    </source>
</evidence>
<evidence type="ECO:0000313" key="12">
    <source>
        <dbReference type="EMBL" id="CAD8104876.1"/>
    </source>
</evidence>
<evidence type="ECO:0000259" key="11">
    <source>
        <dbReference type="SMART" id="SM00836"/>
    </source>
</evidence>
<dbReference type="PROSITE" id="PS00178">
    <property type="entry name" value="AA_TRNA_LIGASE_I"/>
    <property type="match status" value="1"/>
</dbReference>
<evidence type="ECO:0000256" key="3">
    <source>
        <dbReference type="ARBA" id="ARBA00022598"/>
    </source>
</evidence>
<keyword evidence="3 10" id="KW-0436">Ligase</keyword>
<evidence type="ECO:0000256" key="2">
    <source>
        <dbReference type="ARBA" id="ARBA00012837"/>
    </source>
</evidence>
<dbReference type="CDD" id="cd00671">
    <property type="entry name" value="ArgRS_core"/>
    <property type="match status" value="1"/>
</dbReference>
<dbReference type="InterPro" id="IPR001278">
    <property type="entry name" value="Arg-tRNA-ligase"/>
</dbReference>